<dbReference type="InterPro" id="IPR008580">
    <property type="entry name" value="PPPDE_dom"/>
</dbReference>
<organism evidence="6 7">
    <name type="scientific">Jimgerdemannia flammicorona</name>
    <dbReference type="NCBI Taxonomy" id="994334"/>
    <lineage>
        <taxon>Eukaryota</taxon>
        <taxon>Fungi</taxon>
        <taxon>Fungi incertae sedis</taxon>
        <taxon>Mucoromycota</taxon>
        <taxon>Mucoromycotina</taxon>
        <taxon>Endogonomycetes</taxon>
        <taxon>Endogonales</taxon>
        <taxon>Endogonaceae</taxon>
        <taxon>Jimgerdemannia</taxon>
    </lineage>
</organism>
<keyword evidence="2" id="KW-0645">Protease</keyword>
<reference evidence="6 7" key="1">
    <citation type="journal article" date="2018" name="New Phytol.">
        <title>Phylogenomics of Endogonaceae and evolution of mycorrhizas within Mucoromycota.</title>
        <authorList>
            <person name="Chang Y."/>
            <person name="Desiro A."/>
            <person name="Na H."/>
            <person name="Sandor L."/>
            <person name="Lipzen A."/>
            <person name="Clum A."/>
            <person name="Barry K."/>
            <person name="Grigoriev I.V."/>
            <person name="Martin F.M."/>
            <person name="Stajich J.E."/>
            <person name="Smith M.E."/>
            <person name="Bonito G."/>
            <person name="Spatafora J.W."/>
        </authorList>
    </citation>
    <scope>NUCLEOTIDE SEQUENCE [LARGE SCALE GENOMIC DNA]</scope>
    <source>
        <strain evidence="6 7">GMNB39</strain>
    </source>
</reference>
<keyword evidence="7" id="KW-1185">Reference proteome</keyword>
<comment type="caution">
    <text evidence="6">The sequence shown here is derived from an EMBL/GenBank/DDBJ whole genome shotgun (WGS) entry which is preliminary data.</text>
</comment>
<dbReference type="AlphaFoldDB" id="A0A433BAJ1"/>
<dbReference type="PANTHER" id="PTHR12378">
    <property type="entry name" value="DESUMOYLATING ISOPEPTIDASE"/>
    <property type="match status" value="1"/>
</dbReference>
<dbReference type="Proteomes" id="UP000268093">
    <property type="component" value="Unassembled WGS sequence"/>
</dbReference>
<dbReference type="PROSITE" id="PS51858">
    <property type="entry name" value="PPPDE"/>
    <property type="match status" value="1"/>
</dbReference>
<dbReference type="GO" id="GO:0016579">
    <property type="term" value="P:protein deubiquitination"/>
    <property type="evidence" value="ECO:0007669"/>
    <property type="project" value="TreeGrafter"/>
</dbReference>
<dbReference type="GO" id="GO:0006508">
    <property type="term" value="P:proteolysis"/>
    <property type="evidence" value="ECO:0007669"/>
    <property type="project" value="UniProtKB-KW"/>
</dbReference>
<feature type="domain" description="PPPDE" evidence="5">
    <location>
        <begin position="1"/>
        <end position="146"/>
    </location>
</feature>
<dbReference type="SMART" id="SM01179">
    <property type="entry name" value="DUF862"/>
    <property type="match status" value="1"/>
</dbReference>
<gene>
    <name evidence="6" type="ORF">BC936DRAFT_139159</name>
</gene>
<dbReference type="Pfam" id="PF05903">
    <property type="entry name" value="Peptidase_C97"/>
    <property type="match status" value="1"/>
</dbReference>
<dbReference type="OrthoDB" id="412286at2759"/>
<evidence type="ECO:0000313" key="6">
    <source>
        <dbReference type="EMBL" id="RUP21769.1"/>
    </source>
</evidence>
<evidence type="ECO:0000256" key="3">
    <source>
        <dbReference type="ARBA" id="ARBA00022801"/>
    </source>
</evidence>
<accession>A0A433BAJ1</accession>
<dbReference type="PANTHER" id="PTHR12378:SF80">
    <property type="entry name" value="IP06716P-RELATED"/>
    <property type="match status" value="1"/>
</dbReference>
<evidence type="ECO:0000256" key="4">
    <source>
        <dbReference type="SAM" id="MobiDB-lite"/>
    </source>
</evidence>
<evidence type="ECO:0000256" key="2">
    <source>
        <dbReference type="ARBA" id="ARBA00022670"/>
    </source>
</evidence>
<feature type="region of interest" description="Disordered" evidence="4">
    <location>
        <begin position="1"/>
        <end position="20"/>
    </location>
</feature>
<evidence type="ECO:0000313" key="7">
    <source>
        <dbReference type="Proteomes" id="UP000268093"/>
    </source>
</evidence>
<evidence type="ECO:0000256" key="1">
    <source>
        <dbReference type="ARBA" id="ARBA00008140"/>
    </source>
</evidence>
<name>A0A433BAJ1_9FUNG</name>
<feature type="non-terminal residue" evidence="6">
    <location>
        <position position="151"/>
    </location>
</feature>
<dbReference type="EMBL" id="RBNI01014371">
    <property type="protein sequence ID" value="RUP21769.1"/>
    <property type="molecule type" value="Genomic_DNA"/>
</dbReference>
<comment type="similarity">
    <text evidence="1">Belongs to the DeSI family.</text>
</comment>
<proteinExistence type="inferred from homology"/>
<sequence>MPQTQLPAPPAPSHSYNPAESPLLATRSVLVSSTQESKSLAASSASAATSSNSPVFLSLGPELGRQASCLKSINMGYTSLTESEVQSLIKEMSKEWTGNTYNLLTRNCNHFTSEFCRRLVGRSTPGWINRAAKLGTIFPCVVPTEWVEPPE</sequence>
<dbReference type="InterPro" id="IPR042266">
    <property type="entry name" value="PPPDE_sf"/>
</dbReference>
<dbReference type="Gene3D" id="3.90.1720.30">
    <property type="entry name" value="PPPDE domains"/>
    <property type="match status" value="1"/>
</dbReference>
<dbReference type="GO" id="GO:0101005">
    <property type="term" value="F:deubiquitinase activity"/>
    <property type="evidence" value="ECO:0007669"/>
    <property type="project" value="TreeGrafter"/>
</dbReference>
<evidence type="ECO:0000259" key="5">
    <source>
        <dbReference type="PROSITE" id="PS51858"/>
    </source>
</evidence>
<keyword evidence="3" id="KW-0378">Hydrolase</keyword>
<protein>
    <submittedName>
        <fullName evidence="6">PPPDE putative peptidase domain-containing protein</fullName>
    </submittedName>
</protein>